<comment type="caution">
    <text evidence="3">The sequence shown here is derived from an EMBL/GenBank/DDBJ whole genome shotgun (WGS) entry which is preliminary data.</text>
</comment>
<gene>
    <name evidence="3" type="ORF">NK718_16110</name>
</gene>
<feature type="domain" description="DUF2059" evidence="2">
    <location>
        <begin position="112"/>
        <end position="169"/>
    </location>
</feature>
<dbReference type="RefSeq" id="WP_254744342.1">
    <property type="nucleotide sequence ID" value="NZ_JANCLU010000017.1"/>
</dbReference>
<proteinExistence type="predicted"/>
<keyword evidence="4" id="KW-1185">Reference proteome</keyword>
<accession>A0ABT1LEZ4</accession>
<evidence type="ECO:0000313" key="3">
    <source>
        <dbReference type="EMBL" id="MCP8940051.1"/>
    </source>
</evidence>
<reference evidence="3 4" key="1">
    <citation type="submission" date="2022-07" db="EMBL/GenBank/DDBJ databases">
        <authorList>
            <person name="Li W.-J."/>
            <person name="Deng Q.-Q."/>
        </authorList>
    </citation>
    <scope>NUCLEOTIDE SEQUENCE [LARGE SCALE GENOMIC DNA]</scope>
    <source>
        <strain evidence="3 4">SYSU M60028</strain>
    </source>
</reference>
<organism evidence="3 4">
    <name type="scientific">Alsobacter ponti</name>
    <dbReference type="NCBI Taxonomy" id="2962936"/>
    <lineage>
        <taxon>Bacteria</taxon>
        <taxon>Pseudomonadati</taxon>
        <taxon>Pseudomonadota</taxon>
        <taxon>Alphaproteobacteria</taxon>
        <taxon>Hyphomicrobiales</taxon>
        <taxon>Alsobacteraceae</taxon>
        <taxon>Alsobacter</taxon>
    </lineage>
</organism>
<evidence type="ECO:0000313" key="4">
    <source>
        <dbReference type="Proteomes" id="UP001205890"/>
    </source>
</evidence>
<sequence>MLRTLSWRPAALLAAGGVALMLALPAVAQTKPAAPAPAAAPATPPAPAISASHLAAAAEVVQLSGIARSFNFVVPQFSEQLKQMFGTTRPEIANDLAATLTALQPEFEAQKEEMVQATNRIVAQAMTEDELKEVATFLKTPAGAKYVESQPKIVDALFSEMQVWSRKLSDYMINRVRAELKKKNIEL</sequence>
<dbReference type="Proteomes" id="UP001205890">
    <property type="component" value="Unassembled WGS sequence"/>
</dbReference>
<evidence type="ECO:0000256" key="1">
    <source>
        <dbReference type="SAM" id="SignalP"/>
    </source>
</evidence>
<feature type="signal peptide" evidence="1">
    <location>
        <begin position="1"/>
        <end position="28"/>
    </location>
</feature>
<dbReference type="Pfam" id="PF09832">
    <property type="entry name" value="DUF2059"/>
    <property type="match status" value="1"/>
</dbReference>
<protein>
    <submittedName>
        <fullName evidence="3">DUF2059 domain-containing protein</fullName>
    </submittedName>
</protein>
<keyword evidence="1" id="KW-0732">Signal</keyword>
<dbReference type="EMBL" id="JANCLU010000017">
    <property type="protein sequence ID" value="MCP8940051.1"/>
    <property type="molecule type" value="Genomic_DNA"/>
</dbReference>
<feature type="chain" id="PRO_5047371638" evidence="1">
    <location>
        <begin position="29"/>
        <end position="187"/>
    </location>
</feature>
<evidence type="ECO:0000259" key="2">
    <source>
        <dbReference type="Pfam" id="PF09832"/>
    </source>
</evidence>
<dbReference type="InterPro" id="IPR018637">
    <property type="entry name" value="DUF2059"/>
</dbReference>
<name>A0ABT1LEZ4_9HYPH</name>